<dbReference type="EMBL" id="HBUF01583537">
    <property type="protein sequence ID" value="CAG6771040.1"/>
    <property type="molecule type" value="Transcribed_RNA"/>
</dbReference>
<name>A0A8D9AQS7_9HEMI</name>
<organism evidence="1">
    <name type="scientific">Cacopsylla melanoneura</name>
    <dbReference type="NCBI Taxonomy" id="428564"/>
    <lineage>
        <taxon>Eukaryota</taxon>
        <taxon>Metazoa</taxon>
        <taxon>Ecdysozoa</taxon>
        <taxon>Arthropoda</taxon>
        <taxon>Hexapoda</taxon>
        <taxon>Insecta</taxon>
        <taxon>Pterygota</taxon>
        <taxon>Neoptera</taxon>
        <taxon>Paraneoptera</taxon>
        <taxon>Hemiptera</taxon>
        <taxon>Sternorrhyncha</taxon>
        <taxon>Psylloidea</taxon>
        <taxon>Psyllidae</taxon>
        <taxon>Psyllinae</taxon>
        <taxon>Cacopsylla</taxon>
    </lineage>
</organism>
<sequence>MLPLNSTRSPYPKTLSVKIVPLGYFVRRVSGPTTIGSGHAQMLILRTETSTKKTALGMAATYCPSVAVIDSTMVTSVNTRKSVVRILTVGTEVVVLMSRLPLLLASNVIVNWAGLVLAALRNPP</sequence>
<accession>A0A8D9AQS7</accession>
<dbReference type="EMBL" id="HBUF01583535">
    <property type="protein sequence ID" value="CAG6771036.1"/>
    <property type="molecule type" value="Transcribed_RNA"/>
</dbReference>
<reference evidence="1" key="1">
    <citation type="submission" date="2021-05" db="EMBL/GenBank/DDBJ databases">
        <authorList>
            <person name="Alioto T."/>
            <person name="Alioto T."/>
            <person name="Gomez Garrido J."/>
        </authorList>
    </citation>
    <scope>NUCLEOTIDE SEQUENCE</scope>
</reference>
<dbReference type="AlphaFoldDB" id="A0A8D9AQS7"/>
<protein>
    <submittedName>
        <fullName evidence="1">Uncharacterized protein</fullName>
    </submittedName>
</protein>
<evidence type="ECO:0000313" key="1">
    <source>
        <dbReference type="EMBL" id="CAG6771038.1"/>
    </source>
</evidence>
<proteinExistence type="predicted"/>
<dbReference type="EMBL" id="HBUF01583536">
    <property type="protein sequence ID" value="CAG6771038.1"/>
    <property type="molecule type" value="Transcribed_RNA"/>
</dbReference>